<accession>A0A1S4A4P4</accession>
<sequence>MAIYGMGGIGKTKLAKTTYNMNFDKFDGGSFLADVNKTSERHDGLVSIQRKLVSSVLGKNVEKIYSVDEGVNKIQEATRCRRILLVLDDVDDRDQLNIVLGMRKWFYLGSKLIITTRNRHLFDASEVCRCKMYKVTPLNAQESIRLFSWYAFGKEQLSEDHKNLSENVILHCKWIPLALKVLGSSRCDRSIEVWECALRKLKAILDNKILEKLKISYDLLPDDDVQNLYLDIVSFFVGKDKHCAVTILDGCGFSQ</sequence>
<dbReference type="GO" id="GO:0006952">
    <property type="term" value="P:defense response"/>
    <property type="evidence" value="ECO:0007669"/>
    <property type="project" value="InterPro"/>
</dbReference>
<keyword evidence="1" id="KW-0433">Leucine-rich repeat</keyword>
<organism evidence="3">
    <name type="scientific">Nicotiana tabacum</name>
    <name type="common">Common tobacco</name>
    <dbReference type="NCBI Taxonomy" id="4097"/>
    <lineage>
        <taxon>Eukaryota</taxon>
        <taxon>Viridiplantae</taxon>
        <taxon>Streptophyta</taxon>
        <taxon>Embryophyta</taxon>
        <taxon>Tracheophyta</taxon>
        <taxon>Spermatophyta</taxon>
        <taxon>Magnoliopsida</taxon>
        <taxon>eudicotyledons</taxon>
        <taxon>Gunneridae</taxon>
        <taxon>Pentapetalae</taxon>
        <taxon>asterids</taxon>
        <taxon>lamiids</taxon>
        <taxon>Solanales</taxon>
        <taxon>Solanaceae</taxon>
        <taxon>Nicotianoideae</taxon>
        <taxon>Nicotianeae</taxon>
        <taxon>Nicotiana</taxon>
    </lineage>
</organism>
<dbReference type="Gene3D" id="3.40.50.300">
    <property type="entry name" value="P-loop containing nucleotide triphosphate hydrolases"/>
    <property type="match status" value="1"/>
</dbReference>
<name>A0A1S4A4P4_TOBAC</name>
<dbReference type="InterPro" id="IPR044974">
    <property type="entry name" value="Disease_R_plants"/>
</dbReference>
<dbReference type="OMA" id="PLERCIF"/>
<dbReference type="PANTHER" id="PTHR11017">
    <property type="entry name" value="LEUCINE-RICH REPEAT-CONTAINING PROTEIN"/>
    <property type="match status" value="1"/>
</dbReference>
<dbReference type="InterPro" id="IPR002182">
    <property type="entry name" value="NB-ARC"/>
</dbReference>
<evidence type="ECO:0000313" key="3">
    <source>
        <dbReference type="RefSeq" id="XP_016471642.1"/>
    </source>
</evidence>
<dbReference type="Gene3D" id="1.10.8.430">
    <property type="entry name" value="Helical domain of apoptotic protease-activating factors"/>
    <property type="match status" value="1"/>
</dbReference>
<dbReference type="PRINTS" id="PR00364">
    <property type="entry name" value="DISEASERSIST"/>
</dbReference>
<feature type="domain" description="NB-ARC" evidence="2">
    <location>
        <begin position="1"/>
        <end position="155"/>
    </location>
</feature>
<proteinExistence type="predicted"/>
<dbReference type="InterPro" id="IPR027417">
    <property type="entry name" value="P-loop_NTPase"/>
</dbReference>
<dbReference type="OrthoDB" id="1298859at2759"/>
<protein>
    <submittedName>
        <fullName evidence="3">TMV resistance protein N-like</fullName>
    </submittedName>
</protein>
<dbReference type="PANTHER" id="PTHR11017:SF267">
    <property type="entry name" value="TMV RESISTANCE PROTEIN N-LIKE"/>
    <property type="match status" value="1"/>
</dbReference>
<evidence type="ECO:0000256" key="1">
    <source>
        <dbReference type="ARBA" id="ARBA00022614"/>
    </source>
</evidence>
<evidence type="ECO:0000259" key="2">
    <source>
        <dbReference type="Pfam" id="PF00931"/>
    </source>
</evidence>
<dbReference type="PaxDb" id="4097-A0A1S4A4P4"/>
<gene>
    <name evidence="3" type="primary">LOC107793741</name>
</gene>
<dbReference type="STRING" id="4097.A0A1S4A4P4"/>
<dbReference type="AlphaFoldDB" id="A0A1S4A4P4"/>
<dbReference type="KEGG" id="nta:107793741"/>
<dbReference type="RefSeq" id="XP_016471642.1">
    <property type="nucleotide sequence ID" value="XM_016616156.1"/>
</dbReference>
<dbReference type="Pfam" id="PF00931">
    <property type="entry name" value="NB-ARC"/>
    <property type="match status" value="1"/>
</dbReference>
<dbReference type="GO" id="GO:0043531">
    <property type="term" value="F:ADP binding"/>
    <property type="evidence" value="ECO:0007669"/>
    <property type="project" value="InterPro"/>
</dbReference>
<dbReference type="SUPFAM" id="SSF52540">
    <property type="entry name" value="P-loop containing nucleoside triphosphate hydrolases"/>
    <property type="match status" value="1"/>
</dbReference>
<dbReference type="InterPro" id="IPR042197">
    <property type="entry name" value="Apaf_helical"/>
</dbReference>
<reference evidence="3" key="1">
    <citation type="submission" date="2025-08" db="UniProtKB">
        <authorList>
            <consortium name="RefSeq"/>
        </authorList>
    </citation>
    <scope>IDENTIFICATION</scope>
</reference>